<evidence type="ECO:0000313" key="3">
    <source>
        <dbReference type="EMBL" id="CAD7078684.1"/>
    </source>
</evidence>
<feature type="transmembrane region" description="Helical" evidence="1">
    <location>
        <begin position="74"/>
        <end position="94"/>
    </location>
</feature>
<feature type="domain" description="PiggyBac transposable element-derived protein" evidence="2">
    <location>
        <begin position="7"/>
        <end position="89"/>
    </location>
</feature>
<gene>
    <name evidence="3" type="ORF">HERILL_LOCUS1939</name>
</gene>
<keyword evidence="1" id="KW-0812">Transmembrane</keyword>
<proteinExistence type="predicted"/>
<dbReference type="Proteomes" id="UP000594454">
    <property type="component" value="Chromosome 1"/>
</dbReference>
<protein>
    <recommendedName>
        <fullName evidence="2">PiggyBac transposable element-derived protein domain-containing protein</fullName>
    </recommendedName>
</protein>
<evidence type="ECO:0000259" key="2">
    <source>
        <dbReference type="Pfam" id="PF13843"/>
    </source>
</evidence>
<name>A0A7R8UDJ1_HERIL</name>
<reference evidence="3 4" key="1">
    <citation type="submission" date="2020-11" db="EMBL/GenBank/DDBJ databases">
        <authorList>
            <person name="Wallbank WR R."/>
            <person name="Pardo Diaz C."/>
            <person name="Kozak K."/>
            <person name="Martin S."/>
            <person name="Jiggins C."/>
            <person name="Moest M."/>
            <person name="Warren A I."/>
            <person name="Generalovic N T."/>
            <person name="Byers J.R.P. K."/>
            <person name="Montejo-Kovacevich G."/>
            <person name="Yen C E."/>
        </authorList>
    </citation>
    <scope>NUCLEOTIDE SEQUENCE [LARGE SCALE GENOMIC DNA]</scope>
</reference>
<evidence type="ECO:0000256" key="1">
    <source>
        <dbReference type="SAM" id="Phobius"/>
    </source>
</evidence>
<accession>A0A7R8UDJ1</accession>
<dbReference type="InParanoid" id="A0A7R8UDJ1"/>
<keyword evidence="1" id="KW-0472">Membrane</keyword>
<keyword evidence="4" id="KW-1185">Reference proteome</keyword>
<evidence type="ECO:0000313" key="4">
    <source>
        <dbReference type="Proteomes" id="UP000594454"/>
    </source>
</evidence>
<keyword evidence="1" id="KW-1133">Transmembrane helix</keyword>
<dbReference type="Pfam" id="PF13843">
    <property type="entry name" value="DDE_Tnp_1_7"/>
    <property type="match status" value="1"/>
</dbReference>
<dbReference type="InterPro" id="IPR029526">
    <property type="entry name" value="PGBD"/>
</dbReference>
<dbReference type="EMBL" id="LR899009">
    <property type="protein sequence ID" value="CAD7078684.1"/>
    <property type="molecule type" value="Genomic_DNA"/>
</dbReference>
<dbReference type="AlphaFoldDB" id="A0A7R8UDJ1"/>
<sequence length="114" mass="13180">MFGHQKDVSVVSYAPKKNKVVILMTNLHHDDKINSATEDQKKPEIIIFFNSTKVRLDVDELCGSYNVSRNSKRWVMTIYYGMLNIAAVNVNIIFRENQGEDTKRTDFIRNLDLA</sequence>
<organism evidence="3 4">
    <name type="scientific">Hermetia illucens</name>
    <name type="common">Black soldier fly</name>
    <dbReference type="NCBI Taxonomy" id="343691"/>
    <lineage>
        <taxon>Eukaryota</taxon>
        <taxon>Metazoa</taxon>
        <taxon>Ecdysozoa</taxon>
        <taxon>Arthropoda</taxon>
        <taxon>Hexapoda</taxon>
        <taxon>Insecta</taxon>
        <taxon>Pterygota</taxon>
        <taxon>Neoptera</taxon>
        <taxon>Endopterygota</taxon>
        <taxon>Diptera</taxon>
        <taxon>Brachycera</taxon>
        <taxon>Stratiomyomorpha</taxon>
        <taxon>Stratiomyidae</taxon>
        <taxon>Hermetiinae</taxon>
        <taxon>Hermetia</taxon>
    </lineage>
</organism>